<dbReference type="OrthoDB" id="5138005at2759"/>
<dbReference type="GO" id="GO:0005506">
    <property type="term" value="F:iron ion binding"/>
    <property type="evidence" value="ECO:0007669"/>
    <property type="project" value="InterPro"/>
</dbReference>
<evidence type="ECO:0000256" key="5">
    <source>
        <dbReference type="ARBA" id="ARBA00022692"/>
    </source>
</evidence>
<dbReference type="Proteomes" id="UP000053831">
    <property type="component" value="Unassembled WGS sequence"/>
</dbReference>
<proteinExistence type="inferred from homology"/>
<evidence type="ECO:0000256" key="10">
    <source>
        <dbReference type="ARBA" id="ARBA00023033"/>
    </source>
</evidence>
<keyword evidence="6" id="KW-0479">Metal-binding</keyword>
<evidence type="ECO:0000313" key="12">
    <source>
        <dbReference type="EMBL" id="KOS22570.1"/>
    </source>
</evidence>
<keyword evidence="9" id="KW-0408">Iron</keyword>
<comment type="subcellular location">
    <subcellularLocation>
        <location evidence="2">Membrane</location>
        <topology evidence="2">Single-pass membrane protein</topology>
    </subcellularLocation>
</comment>
<accession>A0A0M8N952</accession>
<dbReference type="GO" id="GO:0004497">
    <property type="term" value="F:monooxygenase activity"/>
    <property type="evidence" value="ECO:0007669"/>
    <property type="project" value="UniProtKB-KW"/>
</dbReference>
<evidence type="ECO:0000256" key="9">
    <source>
        <dbReference type="ARBA" id="ARBA00023004"/>
    </source>
</evidence>
<evidence type="ECO:0000256" key="2">
    <source>
        <dbReference type="ARBA" id="ARBA00004167"/>
    </source>
</evidence>
<dbReference type="Gene3D" id="1.10.630.10">
    <property type="entry name" value="Cytochrome P450"/>
    <property type="match status" value="1"/>
</dbReference>
<keyword evidence="4" id="KW-0349">Heme</keyword>
<dbReference type="SUPFAM" id="SSF48264">
    <property type="entry name" value="Cytochrome P450"/>
    <property type="match status" value="1"/>
</dbReference>
<dbReference type="AlphaFoldDB" id="A0A0M8N952"/>
<keyword evidence="10" id="KW-0503">Monooxygenase</keyword>
<protein>
    <submittedName>
        <fullName evidence="12">Cytochrome P450 52A4</fullName>
    </submittedName>
</protein>
<dbReference type="EMBL" id="LGSR01000006">
    <property type="protein sequence ID" value="KOS22570.1"/>
    <property type="molecule type" value="Genomic_DNA"/>
</dbReference>
<dbReference type="GO" id="GO:0016705">
    <property type="term" value="F:oxidoreductase activity, acting on paired donors, with incorporation or reduction of molecular oxygen"/>
    <property type="evidence" value="ECO:0007669"/>
    <property type="project" value="InterPro"/>
</dbReference>
<keyword evidence="5" id="KW-0812">Transmembrane</keyword>
<organism evidence="12 13">
    <name type="scientific">Escovopsis weberi</name>
    <dbReference type="NCBI Taxonomy" id="150374"/>
    <lineage>
        <taxon>Eukaryota</taxon>
        <taxon>Fungi</taxon>
        <taxon>Dikarya</taxon>
        <taxon>Ascomycota</taxon>
        <taxon>Pezizomycotina</taxon>
        <taxon>Sordariomycetes</taxon>
        <taxon>Hypocreomycetidae</taxon>
        <taxon>Hypocreales</taxon>
        <taxon>Hypocreaceae</taxon>
        <taxon>Escovopsis</taxon>
    </lineage>
</organism>
<evidence type="ECO:0000256" key="8">
    <source>
        <dbReference type="ARBA" id="ARBA00023002"/>
    </source>
</evidence>
<evidence type="ECO:0000256" key="4">
    <source>
        <dbReference type="ARBA" id="ARBA00022617"/>
    </source>
</evidence>
<comment type="caution">
    <text evidence="12">The sequence shown here is derived from an EMBL/GenBank/DDBJ whole genome shotgun (WGS) entry which is preliminary data.</text>
</comment>
<keyword evidence="11" id="KW-0472">Membrane</keyword>
<keyword evidence="7" id="KW-1133">Transmembrane helix</keyword>
<evidence type="ECO:0000256" key="11">
    <source>
        <dbReference type="ARBA" id="ARBA00023136"/>
    </source>
</evidence>
<name>A0A0M8N952_ESCWE</name>
<sequence length="268" mass="30513">MLGAAPPAVVPSKSFGLNIVIPMFRAVASHRFYHWAKDLLKKHNHTAELRILGESLILTDDPENIQAIQDTQFWEFEKSEEQHEIFKHILGDAIFAMNGEEWKAEAAIYKAHMARIRDTDFGITETHTRNAFKLLDRTGIDVFDVIDRLQLDIVTQVFCGDSTDSLTSDQSPFRDSMEILQKIACFRQLLGKVGVWLDDRWLAPRAVKFIDKYQDAFADKAFARTGENPTSGTACLIDDLIIKGKSRNDIKNAVTIRNFQFRSTAKKH</sequence>
<dbReference type="GO" id="GO:0016020">
    <property type="term" value="C:membrane"/>
    <property type="evidence" value="ECO:0007669"/>
    <property type="project" value="UniProtKB-SubCell"/>
</dbReference>
<keyword evidence="13" id="KW-1185">Reference proteome</keyword>
<evidence type="ECO:0000256" key="3">
    <source>
        <dbReference type="ARBA" id="ARBA00010617"/>
    </source>
</evidence>
<dbReference type="STRING" id="150374.A0A0M8N952"/>
<evidence type="ECO:0000256" key="7">
    <source>
        <dbReference type="ARBA" id="ARBA00022989"/>
    </source>
</evidence>
<reference evidence="12 13" key="1">
    <citation type="submission" date="2015-07" db="EMBL/GenBank/DDBJ databases">
        <title>The genome of the fungus Escovopsis weberi, a specialized disease agent of ant agriculture.</title>
        <authorList>
            <person name="de Man T.J."/>
            <person name="Stajich J.E."/>
            <person name="Kubicek C.P."/>
            <person name="Chenthamara K."/>
            <person name="Atanasova L."/>
            <person name="Druzhinina I.S."/>
            <person name="Birnbaum S."/>
            <person name="Barribeau S.M."/>
            <person name="Teiling C."/>
            <person name="Suen G."/>
            <person name="Currie C."/>
            <person name="Gerardo N.M."/>
        </authorList>
    </citation>
    <scope>NUCLEOTIDE SEQUENCE [LARGE SCALE GENOMIC DNA]</scope>
</reference>
<dbReference type="PANTHER" id="PTHR24287">
    <property type="entry name" value="P450, PUTATIVE (EUROFUNG)-RELATED"/>
    <property type="match status" value="1"/>
</dbReference>
<dbReference type="PANTHER" id="PTHR24287:SF1">
    <property type="entry name" value="P450, PUTATIVE (EUROFUNG)-RELATED"/>
    <property type="match status" value="1"/>
</dbReference>
<keyword evidence="8" id="KW-0560">Oxidoreductase</keyword>
<dbReference type="InterPro" id="IPR036396">
    <property type="entry name" value="Cyt_P450_sf"/>
</dbReference>
<dbReference type="InterPro" id="IPR047146">
    <property type="entry name" value="Cyt_P450_E_CYP52_fungi"/>
</dbReference>
<gene>
    <name evidence="12" type="ORF">ESCO_001708</name>
</gene>
<evidence type="ECO:0000256" key="1">
    <source>
        <dbReference type="ARBA" id="ARBA00001971"/>
    </source>
</evidence>
<dbReference type="GO" id="GO:0020037">
    <property type="term" value="F:heme binding"/>
    <property type="evidence" value="ECO:0007669"/>
    <property type="project" value="InterPro"/>
</dbReference>
<comment type="cofactor">
    <cofactor evidence="1">
        <name>heme</name>
        <dbReference type="ChEBI" id="CHEBI:30413"/>
    </cofactor>
</comment>
<evidence type="ECO:0000313" key="13">
    <source>
        <dbReference type="Proteomes" id="UP000053831"/>
    </source>
</evidence>
<evidence type="ECO:0000256" key="6">
    <source>
        <dbReference type="ARBA" id="ARBA00022723"/>
    </source>
</evidence>
<comment type="similarity">
    <text evidence="3">Belongs to the cytochrome P450 family.</text>
</comment>